<dbReference type="RefSeq" id="WP_371752886.1">
    <property type="nucleotide sequence ID" value="NZ_JAYJLD010000004.1"/>
</dbReference>
<accession>A0ABU5ZE54</accession>
<evidence type="ECO:0000259" key="8">
    <source>
        <dbReference type="PROSITE" id="PS50893"/>
    </source>
</evidence>
<dbReference type="Proteomes" id="UP001310386">
    <property type="component" value="Unassembled WGS sequence"/>
</dbReference>
<dbReference type="PROSITE" id="PS00211">
    <property type="entry name" value="ABC_TRANSPORTER_1"/>
    <property type="match status" value="1"/>
</dbReference>
<feature type="transmembrane region" description="Helical" evidence="7">
    <location>
        <begin position="179"/>
        <end position="196"/>
    </location>
</feature>
<dbReference type="InterPro" id="IPR003439">
    <property type="entry name" value="ABC_transporter-like_ATP-bd"/>
</dbReference>
<dbReference type="SMART" id="SM00382">
    <property type="entry name" value="AAA"/>
    <property type="match status" value="1"/>
</dbReference>
<evidence type="ECO:0000256" key="6">
    <source>
        <dbReference type="ARBA" id="ARBA00023136"/>
    </source>
</evidence>
<keyword evidence="5 7" id="KW-1133">Transmembrane helix</keyword>
<dbReference type="EMBL" id="JAYJLD010000004">
    <property type="protein sequence ID" value="MEB3100768.1"/>
    <property type="molecule type" value="Genomic_DNA"/>
</dbReference>
<proteinExistence type="predicted"/>
<feature type="domain" description="ABC transmembrane type-1" evidence="9">
    <location>
        <begin position="34"/>
        <end position="317"/>
    </location>
</feature>
<keyword evidence="11" id="KW-1185">Reference proteome</keyword>
<keyword evidence="6 7" id="KW-0472">Membrane</keyword>
<comment type="caution">
    <text evidence="10">The sequence shown here is derived from an EMBL/GenBank/DDBJ whole genome shotgun (WGS) entry which is preliminary data.</text>
</comment>
<dbReference type="GO" id="GO:0005524">
    <property type="term" value="F:ATP binding"/>
    <property type="evidence" value="ECO:0007669"/>
    <property type="project" value="UniProtKB-KW"/>
</dbReference>
<organism evidence="10 11">
    <name type="scientific">Ferviditalea candida</name>
    <dbReference type="NCBI Taxonomy" id="3108399"/>
    <lineage>
        <taxon>Bacteria</taxon>
        <taxon>Bacillati</taxon>
        <taxon>Bacillota</taxon>
        <taxon>Bacilli</taxon>
        <taxon>Bacillales</taxon>
        <taxon>Paenibacillaceae</taxon>
        <taxon>Ferviditalea</taxon>
    </lineage>
</organism>
<evidence type="ECO:0000313" key="11">
    <source>
        <dbReference type="Proteomes" id="UP001310386"/>
    </source>
</evidence>
<feature type="transmembrane region" description="Helical" evidence="7">
    <location>
        <begin position="263"/>
        <end position="284"/>
    </location>
</feature>
<feature type="domain" description="ABC transporter" evidence="8">
    <location>
        <begin position="356"/>
        <end position="592"/>
    </location>
</feature>
<dbReference type="PROSITE" id="PS50893">
    <property type="entry name" value="ABC_TRANSPORTER_2"/>
    <property type="match status" value="1"/>
</dbReference>
<dbReference type="Gene3D" id="1.20.1560.10">
    <property type="entry name" value="ABC transporter type 1, transmembrane domain"/>
    <property type="match status" value="1"/>
</dbReference>
<dbReference type="InterPro" id="IPR017871">
    <property type="entry name" value="ABC_transporter-like_CS"/>
</dbReference>
<feature type="transmembrane region" description="Helical" evidence="7">
    <location>
        <begin position="20"/>
        <end position="41"/>
    </location>
</feature>
<evidence type="ECO:0000256" key="1">
    <source>
        <dbReference type="ARBA" id="ARBA00004651"/>
    </source>
</evidence>
<feature type="transmembrane region" description="Helical" evidence="7">
    <location>
        <begin position="73"/>
        <end position="92"/>
    </location>
</feature>
<feature type="transmembrane region" description="Helical" evidence="7">
    <location>
        <begin position="152"/>
        <end position="173"/>
    </location>
</feature>
<dbReference type="Gene3D" id="3.40.50.300">
    <property type="entry name" value="P-loop containing nucleotide triphosphate hydrolases"/>
    <property type="match status" value="1"/>
</dbReference>
<dbReference type="InterPro" id="IPR003593">
    <property type="entry name" value="AAA+_ATPase"/>
</dbReference>
<dbReference type="InterPro" id="IPR036640">
    <property type="entry name" value="ABC1_TM_sf"/>
</dbReference>
<evidence type="ECO:0000256" key="3">
    <source>
        <dbReference type="ARBA" id="ARBA00022741"/>
    </source>
</evidence>
<sequence>MEAVLYFTKKLHAYAGRILYFNLLGIVFISLLDGIGVFLLIPMLSMTGMLNLSIGSTPVSGYFSFLMSFPKTYGLLLILGIYIVLIIGQSFVKRNLSLRDIKIHTGFINHIRLETYRALLLANWDFFTKKRKSDLINSLTEELGRVTSGTNLFLQFLASLVFTLIQVGIAFWLSVKMTLFVLFCGMISVFLSRRFISKAKMLGNQTTVLAKIYLAGITDHFNGIKDIKSNMLEESRYRWLNSWCEQIAHERYEHSKLTTNSQLLYKIAFALIIAVFIYFSVAVFDARGEQLLLIILIFSRLWPRFTSIQSNLEQIAASIPAFKALMKLQRDCKFAKESEGEHMNNKVEPLHMNEGLECRHVYFRYNPYEAVPTLQDINIHIPAKSMTAIVGPSGAGKSTLIDLLMGMLKPEQGRICVDGDPLTDDRIFSFRRSISYVPQDPFLFNASIRENLLLIEPDAREEQIWKALKFASAAEFVKKLPDGLDTIIGDRGVRLSGGERQRLVVARAILRQPSILILDEATSALDTENEANIQQALDNLKGTMTIIVVAHRLSTIRNADQVIVLDQGKVMQIGCFNQLAGEKGGLFDRLLANQLSDSRVVAFTRVP</sequence>
<evidence type="ECO:0000256" key="2">
    <source>
        <dbReference type="ARBA" id="ARBA00022692"/>
    </source>
</evidence>
<dbReference type="Pfam" id="PF00664">
    <property type="entry name" value="ABC_membrane"/>
    <property type="match status" value="1"/>
</dbReference>
<dbReference type="PANTHER" id="PTHR43394:SF1">
    <property type="entry name" value="ATP-BINDING CASSETTE SUB-FAMILY B MEMBER 10, MITOCHONDRIAL"/>
    <property type="match status" value="1"/>
</dbReference>
<evidence type="ECO:0000256" key="7">
    <source>
        <dbReference type="SAM" id="Phobius"/>
    </source>
</evidence>
<reference evidence="10" key="1">
    <citation type="submission" date="2023-12" db="EMBL/GenBank/DDBJ databases">
        <title>Fervidustalea candida gen. nov., sp. nov., a novel member of the family Paenibacillaceae isolated from a geothermal area.</title>
        <authorList>
            <person name="Li W.-J."/>
            <person name="Jiao J.-Y."/>
            <person name="Chen Y."/>
        </authorList>
    </citation>
    <scope>NUCLEOTIDE SEQUENCE</scope>
    <source>
        <strain evidence="10">SYSU GA230002</strain>
    </source>
</reference>
<dbReference type="Pfam" id="PF00005">
    <property type="entry name" value="ABC_tran"/>
    <property type="match status" value="1"/>
</dbReference>
<keyword evidence="4 10" id="KW-0067">ATP-binding</keyword>
<dbReference type="SUPFAM" id="SSF90123">
    <property type="entry name" value="ABC transporter transmembrane region"/>
    <property type="match status" value="1"/>
</dbReference>
<evidence type="ECO:0000256" key="4">
    <source>
        <dbReference type="ARBA" id="ARBA00022840"/>
    </source>
</evidence>
<dbReference type="PANTHER" id="PTHR43394">
    <property type="entry name" value="ATP-DEPENDENT PERMEASE MDL1, MITOCHONDRIAL"/>
    <property type="match status" value="1"/>
</dbReference>
<keyword evidence="3" id="KW-0547">Nucleotide-binding</keyword>
<evidence type="ECO:0000313" key="10">
    <source>
        <dbReference type="EMBL" id="MEB3100768.1"/>
    </source>
</evidence>
<protein>
    <submittedName>
        <fullName evidence="10">ABC transporter ATP-binding protein</fullName>
    </submittedName>
</protein>
<dbReference type="InterPro" id="IPR011527">
    <property type="entry name" value="ABC1_TM_dom"/>
</dbReference>
<dbReference type="InterPro" id="IPR039421">
    <property type="entry name" value="Type_1_exporter"/>
</dbReference>
<gene>
    <name evidence="10" type="ORF">VF724_03740</name>
</gene>
<dbReference type="SUPFAM" id="SSF52540">
    <property type="entry name" value="P-loop containing nucleoside triphosphate hydrolases"/>
    <property type="match status" value="1"/>
</dbReference>
<evidence type="ECO:0000259" key="9">
    <source>
        <dbReference type="PROSITE" id="PS50929"/>
    </source>
</evidence>
<dbReference type="InterPro" id="IPR027417">
    <property type="entry name" value="P-loop_NTPase"/>
</dbReference>
<keyword evidence="2 7" id="KW-0812">Transmembrane</keyword>
<comment type="subcellular location">
    <subcellularLocation>
        <location evidence="1">Cell membrane</location>
        <topology evidence="1">Multi-pass membrane protein</topology>
    </subcellularLocation>
</comment>
<evidence type="ECO:0000256" key="5">
    <source>
        <dbReference type="ARBA" id="ARBA00022989"/>
    </source>
</evidence>
<dbReference type="PROSITE" id="PS50929">
    <property type="entry name" value="ABC_TM1F"/>
    <property type="match status" value="1"/>
</dbReference>
<name>A0ABU5ZE54_9BACL</name>